<dbReference type="EMBL" id="JBGMDY010000003">
    <property type="protein sequence ID" value="KAL2340256.1"/>
    <property type="molecule type" value="Genomic_DNA"/>
</dbReference>
<evidence type="ECO:0000313" key="3">
    <source>
        <dbReference type="Proteomes" id="UP001603857"/>
    </source>
</evidence>
<feature type="compositionally biased region" description="Basic and acidic residues" evidence="1">
    <location>
        <begin position="1"/>
        <end position="15"/>
    </location>
</feature>
<sequence length="169" mass="18394">MNKKNSDFDLTRIIEIDQSGGTPAPSLSRAPPPGCPPRGAHPSTAPPPQPFFPAISLPLAPPTVFSPAPPPQPHRHHPCAFSVTAPASSNPSTVPQPQPCSPCSLSPLLPSPHSLSLSPVTKLERERMAKYTARYHNQGISPSFFMQKINQDLDTTRFINIRWNSPLRK</sequence>
<name>A0ABD1MWQ6_9FABA</name>
<feature type="compositionally biased region" description="Low complexity" evidence="1">
    <location>
        <begin position="52"/>
        <end position="66"/>
    </location>
</feature>
<evidence type="ECO:0000313" key="2">
    <source>
        <dbReference type="EMBL" id="KAL2340256.1"/>
    </source>
</evidence>
<accession>A0ABD1MWQ6</accession>
<organism evidence="2 3">
    <name type="scientific">Flemingia macrophylla</name>
    <dbReference type="NCBI Taxonomy" id="520843"/>
    <lineage>
        <taxon>Eukaryota</taxon>
        <taxon>Viridiplantae</taxon>
        <taxon>Streptophyta</taxon>
        <taxon>Embryophyta</taxon>
        <taxon>Tracheophyta</taxon>
        <taxon>Spermatophyta</taxon>
        <taxon>Magnoliopsida</taxon>
        <taxon>eudicotyledons</taxon>
        <taxon>Gunneridae</taxon>
        <taxon>Pentapetalae</taxon>
        <taxon>rosids</taxon>
        <taxon>fabids</taxon>
        <taxon>Fabales</taxon>
        <taxon>Fabaceae</taxon>
        <taxon>Papilionoideae</taxon>
        <taxon>50 kb inversion clade</taxon>
        <taxon>NPAAA clade</taxon>
        <taxon>indigoferoid/millettioid clade</taxon>
        <taxon>Phaseoleae</taxon>
        <taxon>Flemingia</taxon>
    </lineage>
</organism>
<gene>
    <name evidence="2" type="ORF">Fmac_008196</name>
</gene>
<dbReference type="Proteomes" id="UP001603857">
    <property type="component" value="Unassembled WGS sequence"/>
</dbReference>
<comment type="caution">
    <text evidence="2">The sequence shown here is derived from an EMBL/GenBank/DDBJ whole genome shotgun (WGS) entry which is preliminary data.</text>
</comment>
<evidence type="ECO:0000256" key="1">
    <source>
        <dbReference type="SAM" id="MobiDB-lite"/>
    </source>
</evidence>
<dbReference type="AlphaFoldDB" id="A0ABD1MWQ6"/>
<protein>
    <submittedName>
        <fullName evidence="2">Uncharacterized protein</fullName>
    </submittedName>
</protein>
<feature type="region of interest" description="Disordered" evidence="1">
    <location>
        <begin position="1"/>
        <end position="98"/>
    </location>
</feature>
<reference evidence="2 3" key="1">
    <citation type="submission" date="2024-08" db="EMBL/GenBank/DDBJ databases">
        <title>Insights into the chromosomal genome structure of Flemingia macrophylla.</title>
        <authorList>
            <person name="Ding Y."/>
            <person name="Zhao Y."/>
            <person name="Bi W."/>
            <person name="Wu M."/>
            <person name="Zhao G."/>
            <person name="Gong Y."/>
            <person name="Li W."/>
            <person name="Zhang P."/>
        </authorList>
    </citation>
    <scope>NUCLEOTIDE SEQUENCE [LARGE SCALE GENOMIC DNA]</scope>
    <source>
        <strain evidence="2">DYQJB</strain>
        <tissue evidence="2">Leaf</tissue>
    </source>
</reference>
<keyword evidence="3" id="KW-1185">Reference proteome</keyword>
<proteinExistence type="predicted"/>